<organism evidence="3 4">
    <name type="scientific">Brachionus plicatilis</name>
    <name type="common">Marine rotifer</name>
    <name type="synonym">Brachionus muelleri</name>
    <dbReference type="NCBI Taxonomy" id="10195"/>
    <lineage>
        <taxon>Eukaryota</taxon>
        <taxon>Metazoa</taxon>
        <taxon>Spiralia</taxon>
        <taxon>Gnathifera</taxon>
        <taxon>Rotifera</taxon>
        <taxon>Eurotatoria</taxon>
        <taxon>Monogononta</taxon>
        <taxon>Pseudotrocha</taxon>
        <taxon>Ploima</taxon>
        <taxon>Brachionidae</taxon>
        <taxon>Brachionus</taxon>
    </lineage>
</organism>
<accession>A0A3M7P5X6</accession>
<sequence>MPKHVYKLPTNLEINRLRSIYGQEVDKIPNVSEQQKNNFFNLVLPSLAKPILCKEISDLPRFVCNFPECKEETKSFASKQKFVQHLKIMHDQDLPGSCSFLYPNDKSTVPGGFWCSVCGHHYCRRDHLQNHMRTSSHCRNASISLKNPLEIREIEIENRLAIEESTLPKLECFEFKSVEYDSMLSIEWKPIENNPDQAPRRSNLNVKPKSSYSSCFNKIAKSLSMMTIGNKKIDKNLVHKSKTCLNIFNFTNISFSSNDTENELNGITLKRKISEESTEPKCKKVFSSKEAEVSKKEEEDEDQILIDTLNYFENKINN</sequence>
<dbReference type="InterPro" id="IPR036236">
    <property type="entry name" value="Znf_C2H2_sf"/>
</dbReference>
<dbReference type="OrthoDB" id="10149894at2759"/>
<evidence type="ECO:0000313" key="3">
    <source>
        <dbReference type="EMBL" id="RMZ94147.1"/>
    </source>
</evidence>
<dbReference type="EMBL" id="REGN01013266">
    <property type="protein sequence ID" value="RMZ94147.1"/>
    <property type="molecule type" value="Genomic_DNA"/>
</dbReference>
<evidence type="ECO:0000313" key="4">
    <source>
        <dbReference type="Proteomes" id="UP000276133"/>
    </source>
</evidence>
<name>A0A3M7P5X6_BRAPC</name>
<evidence type="ECO:0000259" key="2">
    <source>
        <dbReference type="PROSITE" id="PS50157"/>
    </source>
</evidence>
<proteinExistence type="predicted"/>
<dbReference type="SMART" id="SM00355">
    <property type="entry name" value="ZnF_C2H2"/>
    <property type="match status" value="2"/>
</dbReference>
<reference evidence="3 4" key="1">
    <citation type="journal article" date="2018" name="Sci. Rep.">
        <title>Genomic signatures of local adaptation to the degree of environmental predictability in rotifers.</title>
        <authorList>
            <person name="Franch-Gras L."/>
            <person name="Hahn C."/>
            <person name="Garcia-Roger E.M."/>
            <person name="Carmona M.J."/>
            <person name="Serra M."/>
            <person name="Gomez A."/>
        </authorList>
    </citation>
    <scope>NUCLEOTIDE SEQUENCE [LARGE SCALE GENOMIC DNA]</scope>
    <source>
        <strain evidence="3">HYR1</strain>
    </source>
</reference>
<comment type="caution">
    <text evidence="3">The sequence shown here is derived from an EMBL/GenBank/DDBJ whole genome shotgun (WGS) entry which is preliminary data.</text>
</comment>
<evidence type="ECO:0000256" key="1">
    <source>
        <dbReference type="PROSITE-ProRule" id="PRU00042"/>
    </source>
</evidence>
<dbReference type="Gene3D" id="3.30.160.60">
    <property type="entry name" value="Classic Zinc Finger"/>
    <property type="match status" value="1"/>
</dbReference>
<dbReference type="GO" id="GO:0008270">
    <property type="term" value="F:zinc ion binding"/>
    <property type="evidence" value="ECO:0007669"/>
    <property type="project" value="UniProtKB-KW"/>
</dbReference>
<protein>
    <recommendedName>
        <fullName evidence="2">C2H2-type domain-containing protein</fullName>
    </recommendedName>
</protein>
<gene>
    <name evidence="3" type="ORF">BpHYR1_050356</name>
</gene>
<keyword evidence="1" id="KW-0863">Zinc-finger</keyword>
<dbReference type="PROSITE" id="PS00028">
    <property type="entry name" value="ZINC_FINGER_C2H2_1"/>
    <property type="match status" value="1"/>
</dbReference>
<dbReference type="SUPFAM" id="SSF57667">
    <property type="entry name" value="beta-beta-alpha zinc fingers"/>
    <property type="match status" value="1"/>
</dbReference>
<dbReference type="InterPro" id="IPR013087">
    <property type="entry name" value="Znf_C2H2_type"/>
</dbReference>
<dbReference type="PROSITE" id="PS50157">
    <property type="entry name" value="ZINC_FINGER_C2H2_2"/>
    <property type="match status" value="1"/>
</dbReference>
<keyword evidence="4" id="KW-1185">Reference proteome</keyword>
<feature type="domain" description="C2H2-type" evidence="2">
    <location>
        <begin position="113"/>
        <end position="142"/>
    </location>
</feature>
<keyword evidence="1" id="KW-0479">Metal-binding</keyword>
<dbReference type="AlphaFoldDB" id="A0A3M7P5X6"/>
<keyword evidence="1" id="KW-0862">Zinc</keyword>
<dbReference type="Proteomes" id="UP000276133">
    <property type="component" value="Unassembled WGS sequence"/>
</dbReference>